<evidence type="ECO:0000313" key="19">
    <source>
        <dbReference type="Proteomes" id="UP000504623"/>
    </source>
</evidence>
<keyword evidence="12" id="KW-0496">Mitochondrion</keyword>
<protein>
    <recommendedName>
        <fullName evidence="18">ATP synthase F(0) complex subunit f, mitochondrial</fullName>
    </recommendedName>
    <alternativeName>
        <fullName evidence="15">ATP synthase membrane subunit f</fullName>
    </alternativeName>
</protein>
<evidence type="ECO:0000256" key="15">
    <source>
        <dbReference type="ARBA" id="ARBA00032201"/>
    </source>
</evidence>
<keyword evidence="10" id="KW-0007">Acetylation</keyword>
<dbReference type="OrthoDB" id="8921675at2759"/>
<dbReference type="InterPro" id="IPR019344">
    <property type="entry name" value="F1F0-ATPsyn_F_prd"/>
</dbReference>
<dbReference type="AlphaFoldDB" id="A0A9B0WM17"/>
<evidence type="ECO:0000256" key="9">
    <source>
        <dbReference type="ARBA" id="ARBA00022989"/>
    </source>
</evidence>
<evidence type="ECO:0000256" key="17">
    <source>
        <dbReference type="ARBA" id="ARBA00064647"/>
    </source>
</evidence>
<keyword evidence="11" id="KW-0406">Ion transport</keyword>
<dbReference type="GO" id="GO:0005743">
    <property type="term" value="C:mitochondrial inner membrane"/>
    <property type="evidence" value="ECO:0007669"/>
    <property type="project" value="UniProtKB-SubCell"/>
</dbReference>
<evidence type="ECO:0000256" key="16">
    <source>
        <dbReference type="ARBA" id="ARBA00054012"/>
    </source>
</evidence>
<dbReference type="PANTHER" id="PTHR13080">
    <property type="entry name" value="ATP SYNTHASE F CHAIN, MITOCHONDRIAL-RELATED"/>
    <property type="match status" value="1"/>
</dbReference>
<evidence type="ECO:0000256" key="1">
    <source>
        <dbReference type="ARBA" id="ARBA00004434"/>
    </source>
</evidence>
<keyword evidence="3" id="KW-0813">Transport</keyword>
<dbReference type="GO" id="GO:0042776">
    <property type="term" value="P:proton motive force-driven mitochondrial ATP synthesis"/>
    <property type="evidence" value="ECO:0007669"/>
    <property type="project" value="TreeGrafter"/>
</dbReference>
<keyword evidence="7" id="KW-0375">Hydrogen ion transport</keyword>
<dbReference type="GO" id="GO:0045259">
    <property type="term" value="C:proton-transporting ATP synthase complex"/>
    <property type="evidence" value="ECO:0007669"/>
    <property type="project" value="UniProtKB-KW"/>
</dbReference>
<evidence type="ECO:0000256" key="6">
    <source>
        <dbReference type="ARBA" id="ARBA00022692"/>
    </source>
</evidence>
<proteinExistence type="inferred from homology"/>
<keyword evidence="4" id="KW-0138">CF(0)</keyword>
<evidence type="ECO:0000256" key="10">
    <source>
        <dbReference type="ARBA" id="ARBA00022990"/>
    </source>
</evidence>
<organism evidence="19 20">
    <name type="scientific">Chrysochloris asiatica</name>
    <name type="common">Cape golden mole</name>
    <dbReference type="NCBI Taxonomy" id="185453"/>
    <lineage>
        <taxon>Eukaryota</taxon>
        <taxon>Metazoa</taxon>
        <taxon>Chordata</taxon>
        <taxon>Craniata</taxon>
        <taxon>Vertebrata</taxon>
        <taxon>Euteleostomi</taxon>
        <taxon>Mammalia</taxon>
        <taxon>Eutheria</taxon>
        <taxon>Afrotheria</taxon>
        <taxon>Chrysochloridae</taxon>
        <taxon>Chrysochlorinae</taxon>
        <taxon>Chrysochloris</taxon>
    </lineage>
</organism>
<comment type="subunit">
    <text evidence="17">Component of the ATP synthase complex composed at least of ATP5F1A/subunit alpha, ATP5F1B/subunit beta, ATP5MC1/subunit c (homooctomer), MT-ATP6/subunit a, MT-ATP8/subunit 8, ATP5ME/subunit e, ATP5MF/subunit f, ATP5MG/subunit g, ATP5MK/subunit k, ATP5MJ/subunit j, ATP5F1C/subunit gamma, ATP5F1D/subunit delta, ATP5F1E/subunit epsilon, ATP5PF/subunit F6, ATP5PB/subunit b, ATP5PD/subunit d, ATP5PO/subunit OSCP. ATP synthase complex consists of a soluble F(1) head domain (subunits alpha(3) and beta(3)) - the catalytic core - and a membrane F(0) domain - the membrane proton channel (subunits c, a, 8, e, f, g, k and j). These two domains are linked by a central stalk (subunits gamma, delta, and epsilon) rotating inside the F1 region and a stationary peripheral stalk (subunits F6, b, d, and OSCP).</text>
</comment>
<gene>
    <name evidence="20" type="primary">ATP5J2</name>
</gene>
<keyword evidence="5" id="KW-0597">Phosphoprotein</keyword>
<keyword evidence="6" id="KW-0812">Transmembrane</keyword>
<evidence type="ECO:0000256" key="4">
    <source>
        <dbReference type="ARBA" id="ARBA00022547"/>
    </source>
</evidence>
<dbReference type="RefSeq" id="XP_006859802.1">
    <property type="nucleotide sequence ID" value="XM_006859740.1"/>
</dbReference>
<accession>A0A9B0WM17</accession>
<comment type="function">
    <text evidence="16">Subunit f, of the mitochondrial membrane ATP synthase complex (F(1)F(0) ATP synthase or Complex V) that produces ATP from ADP in the presence of a proton gradient across the membrane which is generated by electron transport complexes of the respiratory chain. ATP synthase complex consist of a soluble F(1) head domain - the catalytic core - and a membrane F(1) domain - the membrane proton channel. These two domains are linked by a central stalk rotating inside the F(1) region and a stationary peripheral stalk. During catalysis, ATP synthesis in the catalytic domain of F(1) is coupled via a rotary mechanism of the central stalk subunits to proton translocation. In vivo, can only synthesize ATP although its ATP hydrolase activity can be activated artificially in vitro. Part of the complex F(0) domain.</text>
</comment>
<sequence>MASVVPLKEKKLMEVKLAELPSWILMRDYTPRGIGGAFRREHERLRKYH</sequence>
<dbReference type="Proteomes" id="UP000504623">
    <property type="component" value="Unplaced"/>
</dbReference>
<keyword evidence="9" id="KW-1133">Transmembrane helix</keyword>
<evidence type="ECO:0000313" key="20">
    <source>
        <dbReference type="RefSeq" id="XP_006859802.1"/>
    </source>
</evidence>
<keyword evidence="8" id="KW-0999">Mitochondrion inner membrane</keyword>
<evidence type="ECO:0000256" key="14">
    <source>
        <dbReference type="ARBA" id="ARBA00023310"/>
    </source>
</evidence>
<evidence type="ECO:0000256" key="3">
    <source>
        <dbReference type="ARBA" id="ARBA00022448"/>
    </source>
</evidence>
<comment type="subcellular location">
    <subcellularLocation>
        <location evidence="1">Mitochondrion inner membrane</location>
        <topology evidence="1">Single-pass membrane protein</topology>
    </subcellularLocation>
</comment>
<keyword evidence="19" id="KW-1185">Reference proteome</keyword>
<evidence type="ECO:0000256" key="7">
    <source>
        <dbReference type="ARBA" id="ARBA00022781"/>
    </source>
</evidence>
<evidence type="ECO:0000256" key="18">
    <source>
        <dbReference type="ARBA" id="ARBA00070733"/>
    </source>
</evidence>
<evidence type="ECO:0000256" key="8">
    <source>
        <dbReference type="ARBA" id="ARBA00022792"/>
    </source>
</evidence>
<evidence type="ECO:0000256" key="11">
    <source>
        <dbReference type="ARBA" id="ARBA00023065"/>
    </source>
</evidence>
<dbReference type="GeneID" id="102835032"/>
<comment type="similarity">
    <text evidence="2">Belongs to the ATPase F chain family.</text>
</comment>
<keyword evidence="14" id="KW-0066">ATP synthesis</keyword>
<name>A0A9B0WM17_CHRAS</name>
<dbReference type="CTD" id="9551"/>
<reference evidence="20" key="1">
    <citation type="submission" date="2025-08" db="UniProtKB">
        <authorList>
            <consortium name="RefSeq"/>
        </authorList>
    </citation>
    <scope>IDENTIFICATION</scope>
    <source>
        <tissue evidence="20">Spleen</tissue>
    </source>
</reference>
<evidence type="ECO:0000256" key="5">
    <source>
        <dbReference type="ARBA" id="ARBA00022553"/>
    </source>
</evidence>
<dbReference type="GO" id="GO:0046933">
    <property type="term" value="F:proton-transporting ATP synthase activity, rotational mechanism"/>
    <property type="evidence" value="ECO:0007669"/>
    <property type="project" value="TreeGrafter"/>
</dbReference>
<evidence type="ECO:0000256" key="12">
    <source>
        <dbReference type="ARBA" id="ARBA00023128"/>
    </source>
</evidence>
<keyword evidence="13" id="KW-0472">Membrane</keyword>
<evidence type="ECO:0000256" key="2">
    <source>
        <dbReference type="ARBA" id="ARBA00005895"/>
    </source>
</evidence>
<dbReference type="Pfam" id="PF10206">
    <property type="entry name" value="WRW"/>
    <property type="match status" value="1"/>
</dbReference>
<dbReference type="PANTHER" id="PTHR13080:SF16">
    <property type="entry name" value="ATP SYNTHASE SUBUNIT F, MITOCHONDRIAL"/>
    <property type="match status" value="1"/>
</dbReference>
<evidence type="ECO:0000256" key="13">
    <source>
        <dbReference type="ARBA" id="ARBA00023136"/>
    </source>
</evidence>